<dbReference type="OMA" id="ECYGDEY"/>
<dbReference type="InterPro" id="IPR040453">
    <property type="entry name" value="Mnd1_HTH"/>
</dbReference>
<evidence type="ECO:0000256" key="6">
    <source>
        <dbReference type="SAM" id="Coils"/>
    </source>
</evidence>
<dbReference type="GeneID" id="17359259"/>
<comment type="subcellular location">
    <subcellularLocation>
        <location evidence="1 5">Nucleus</location>
    </subcellularLocation>
</comment>
<dbReference type="OrthoDB" id="273345at2759"/>
<dbReference type="FunCoup" id="E1Z1X7">
    <property type="interactions" value="521"/>
</dbReference>
<keyword evidence="4 5" id="KW-0539">Nucleus</keyword>
<reference evidence="9 10" key="1">
    <citation type="journal article" date="2010" name="Plant Cell">
        <title>The Chlorella variabilis NC64A genome reveals adaptation to photosymbiosis, coevolution with viruses, and cryptic sex.</title>
        <authorList>
            <person name="Blanc G."/>
            <person name="Duncan G."/>
            <person name="Agarkova I."/>
            <person name="Borodovsky M."/>
            <person name="Gurnon J."/>
            <person name="Kuo A."/>
            <person name="Lindquist E."/>
            <person name="Lucas S."/>
            <person name="Pangilinan J."/>
            <person name="Polle J."/>
            <person name="Salamov A."/>
            <person name="Terry A."/>
            <person name="Yamada T."/>
            <person name="Dunigan D.D."/>
            <person name="Grigoriev I.V."/>
            <person name="Claverie J.M."/>
            <person name="Van Etten J.L."/>
        </authorList>
    </citation>
    <scope>NUCLEOTIDE SEQUENCE [LARGE SCALE GENOMIC DNA]</scope>
    <source>
        <strain evidence="9 10">NC64A</strain>
    </source>
</reference>
<dbReference type="AlphaFoldDB" id="E1Z1X7"/>
<dbReference type="InParanoid" id="E1Z1X7"/>
<dbReference type="EMBL" id="GL433835">
    <property type="protein sequence ID" value="EFN59894.1"/>
    <property type="molecule type" value="Genomic_DNA"/>
</dbReference>
<dbReference type="RefSeq" id="XP_005851996.1">
    <property type="nucleotide sequence ID" value="XM_005851934.1"/>
</dbReference>
<dbReference type="GO" id="GO:0005634">
    <property type="term" value="C:nucleus"/>
    <property type="evidence" value="ECO:0007669"/>
    <property type="project" value="UniProtKB-SubCell"/>
</dbReference>
<dbReference type="InterPro" id="IPR005647">
    <property type="entry name" value="Mnd1"/>
</dbReference>
<organism evidence="10">
    <name type="scientific">Chlorella variabilis</name>
    <name type="common">Green alga</name>
    <dbReference type="NCBI Taxonomy" id="554065"/>
    <lineage>
        <taxon>Eukaryota</taxon>
        <taxon>Viridiplantae</taxon>
        <taxon>Chlorophyta</taxon>
        <taxon>core chlorophytes</taxon>
        <taxon>Trebouxiophyceae</taxon>
        <taxon>Chlorellales</taxon>
        <taxon>Chlorellaceae</taxon>
        <taxon>Chlorella clade</taxon>
        <taxon>Chlorella</taxon>
    </lineage>
</organism>
<dbReference type="KEGG" id="cvr:CHLNCDRAFT_132912"/>
<keyword evidence="3 6" id="KW-0175">Coiled coil</keyword>
<dbReference type="Proteomes" id="UP000008141">
    <property type="component" value="Unassembled WGS sequence"/>
</dbReference>
<evidence type="ECO:0000313" key="9">
    <source>
        <dbReference type="EMBL" id="EFN59894.1"/>
    </source>
</evidence>
<evidence type="ECO:0000256" key="4">
    <source>
        <dbReference type="ARBA" id="ARBA00023242"/>
    </source>
</evidence>
<protein>
    <recommendedName>
        <fullName evidence="5">Meiotic nuclear division protein 1 homolog</fullName>
    </recommendedName>
</protein>
<dbReference type="STRING" id="554065.E1Z1X7"/>
<dbReference type="GO" id="GO:0003690">
    <property type="term" value="F:double-stranded DNA binding"/>
    <property type="evidence" value="ECO:0007669"/>
    <property type="project" value="InterPro"/>
</dbReference>
<evidence type="ECO:0000256" key="3">
    <source>
        <dbReference type="ARBA" id="ARBA00023054"/>
    </source>
</evidence>
<dbReference type="PIRSF" id="PIRSF026991">
    <property type="entry name" value="Mnd1"/>
    <property type="match status" value="1"/>
</dbReference>
<feature type="domain" description="Mnd1 HTH" evidence="7">
    <location>
        <begin position="10"/>
        <end position="68"/>
    </location>
</feature>
<dbReference type="Pfam" id="PF18517">
    <property type="entry name" value="LZ3wCH"/>
    <property type="match status" value="1"/>
</dbReference>
<comment type="similarity">
    <text evidence="2 5">Belongs to the MND1 family.</text>
</comment>
<evidence type="ECO:0000256" key="5">
    <source>
        <dbReference type="PIRNR" id="PIRNR026991"/>
    </source>
</evidence>
<dbReference type="GO" id="GO:0007131">
    <property type="term" value="P:reciprocal meiotic recombination"/>
    <property type="evidence" value="ECO:0007669"/>
    <property type="project" value="InterPro"/>
</dbReference>
<evidence type="ECO:0000259" key="7">
    <source>
        <dbReference type="Pfam" id="PF03962"/>
    </source>
</evidence>
<feature type="coiled-coil region" evidence="6">
    <location>
        <begin position="79"/>
        <end position="140"/>
    </location>
</feature>
<sequence length="206" mass="22963">MSAEDKRQTLLEIFHESKDVFVLKDIEKLGAKRGVVLQSVKEVLQSLVDDHLVHGEKIGISNYFWAFPSEAAVILDGQVAAAEATLRDKRAERAALQKKAEQSRAGKDDSDERQQLAAQLAALQAEVAAQREELAEYAGNDPDRYDALKEAAKLACDSANRWVDNIDALRGWLKKKFDGRGAEIDSLFKENGIKEDLAYYQLDKEG</sequence>
<accession>E1Z1X7</accession>
<evidence type="ECO:0000256" key="2">
    <source>
        <dbReference type="ARBA" id="ARBA00005981"/>
    </source>
</evidence>
<dbReference type="InterPro" id="IPR040661">
    <property type="entry name" value="LZ3wCH"/>
</dbReference>
<keyword evidence="10" id="KW-1185">Reference proteome</keyword>
<dbReference type="Pfam" id="PF03962">
    <property type="entry name" value="Mnd1"/>
    <property type="match status" value="1"/>
</dbReference>
<feature type="domain" description="Leucine zipper with capping helix" evidence="8">
    <location>
        <begin position="145"/>
        <end position="199"/>
    </location>
</feature>
<evidence type="ECO:0000313" key="10">
    <source>
        <dbReference type="Proteomes" id="UP000008141"/>
    </source>
</evidence>
<evidence type="ECO:0000259" key="8">
    <source>
        <dbReference type="Pfam" id="PF18517"/>
    </source>
</evidence>
<gene>
    <name evidence="9" type="ORF">CHLNCDRAFT_132912</name>
</gene>
<comment type="function">
    <text evidence="5">Required for proper homologous chromosome pairing and efficient cross-over and intragenic recombination during meiosis.</text>
</comment>
<name>E1Z1X7_CHLVA</name>
<proteinExistence type="inferred from homology"/>
<evidence type="ECO:0000256" key="1">
    <source>
        <dbReference type="ARBA" id="ARBA00004123"/>
    </source>
</evidence>
<dbReference type="eggNOG" id="KOG3433">
    <property type="taxonomic scope" value="Eukaryota"/>
</dbReference>